<dbReference type="Pfam" id="PF18402">
    <property type="entry name" value="Thioredoxin_14"/>
    <property type="match status" value="1"/>
</dbReference>
<dbReference type="EMBL" id="JALLBG020000299">
    <property type="protein sequence ID" value="KAL3756674.1"/>
    <property type="molecule type" value="Genomic_DNA"/>
</dbReference>
<feature type="domain" description="UGGT thioredoxin-like" evidence="9">
    <location>
        <begin position="646"/>
        <end position="914"/>
    </location>
</feature>
<feature type="signal peptide" evidence="6">
    <location>
        <begin position="1"/>
        <end position="20"/>
    </location>
</feature>
<dbReference type="GO" id="GO:0005788">
    <property type="term" value="C:endoplasmic reticulum lumen"/>
    <property type="evidence" value="ECO:0007669"/>
    <property type="project" value="UniProtKB-SubCell"/>
</dbReference>
<evidence type="ECO:0000259" key="10">
    <source>
        <dbReference type="Pfam" id="PF18404"/>
    </source>
</evidence>
<comment type="cofactor">
    <cofactor evidence="1">
        <name>Ca(2+)</name>
        <dbReference type="ChEBI" id="CHEBI:29108"/>
    </cofactor>
</comment>
<evidence type="ECO:0000256" key="2">
    <source>
        <dbReference type="ARBA" id="ARBA00004319"/>
    </source>
</evidence>
<dbReference type="Gene3D" id="3.90.550.10">
    <property type="entry name" value="Spore Coat Polysaccharide Biosynthesis Protein SpsA, Chain A"/>
    <property type="match status" value="1"/>
</dbReference>
<dbReference type="SUPFAM" id="SSF53448">
    <property type="entry name" value="Nucleotide-diphospho-sugar transferases"/>
    <property type="match status" value="1"/>
</dbReference>
<dbReference type="CDD" id="cd06432">
    <property type="entry name" value="GT8_HUGT1_C_like"/>
    <property type="match status" value="1"/>
</dbReference>
<dbReference type="Pfam" id="PF18400">
    <property type="entry name" value="Thioredoxin_12"/>
    <property type="match status" value="1"/>
</dbReference>
<dbReference type="InterPro" id="IPR029044">
    <property type="entry name" value="Nucleotide-diphossugar_trans"/>
</dbReference>
<evidence type="ECO:0000259" key="7">
    <source>
        <dbReference type="Pfam" id="PF18400"/>
    </source>
</evidence>
<dbReference type="PANTHER" id="PTHR11226">
    <property type="entry name" value="UDP-GLUCOSE GLYCOPROTEIN:GLUCOSYLTRANSFERASE"/>
    <property type="match status" value="1"/>
</dbReference>
<dbReference type="InterPro" id="IPR040497">
    <property type="entry name" value="Glyco_transf_24"/>
</dbReference>
<comment type="caution">
    <text evidence="11">The sequence shown here is derived from an EMBL/GenBank/DDBJ whole genome shotgun (WGS) entry which is preliminary data.</text>
</comment>
<dbReference type="Pfam" id="PF06427">
    <property type="entry name" value="UDP-g_GGTase"/>
    <property type="match status" value="1"/>
</dbReference>
<organism evidence="11 12">
    <name type="scientific">Discostella pseudostelligera</name>
    <dbReference type="NCBI Taxonomy" id="259834"/>
    <lineage>
        <taxon>Eukaryota</taxon>
        <taxon>Sar</taxon>
        <taxon>Stramenopiles</taxon>
        <taxon>Ochrophyta</taxon>
        <taxon>Bacillariophyta</taxon>
        <taxon>Coscinodiscophyceae</taxon>
        <taxon>Thalassiosirophycidae</taxon>
        <taxon>Stephanodiscales</taxon>
        <taxon>Stephanodiscaceae</taxon>
        <taxon>Discostella</taxon>
    </lineage>
</organism>
<proteinExistence type="predicted"/>
<dbReference type="Pfam" id="PF18401">
    <property type="entry name" value="Thioredoxin_13"/>
    <property type="match status" value="1"/>
</dbReference>
<evidence type="ECO:0000313" key="11">
    <source>
        <dbReference type="EMBL" id="KAL3756674.1"/>
    </source>
</evidence>
<keyword evidence="5" id="KW-0325">Glycoprotein</keyword>
<evidence type="ECO:0000256" key="6">
    <source>
        <dbReference type="SAM" id="SignalP"/>
    </source>
</evidence>
<evidence type="ECO:0008006" key="13">
    <source>
        <dbReference type="Google" id="ProtNLM"/>
    </source>
</evidence>
<protein>
    <recommendedName>
        <fullName evidence="13">UDP-glucose:glycoprotein glucosyltransferase</fullName>
    </recommendedName>
</protein>
<keyword evidence="4" id="KW-0256">Endoplasmic reticulum</keyword>
<evidence type="ECO:0000256" key="5">
    <source>
        <dbReference type="ARBA" id="ARBA00023180"/>
    </source>
</evidence>
<evidence type="ECO:0000259" key="9">
    <source>
        <dbReference type="Pfam" id="PF18402"/>
    </source>
</evidence>
<reference evidence="11 12" key="1">
    <citation type="submission" date="2024-10" db="EMBL/GenBank/DDBJ databases">
        <title>Updated reference genomes for cyclostephanoid diatoms.</title>
        <authorList>
            <person name="Roberts W.R."/>
            <person name="Alverson A.J."/>
        </authorList>
    </citation>
    <scope>NUCLEOTIDE SEQUENCE [LARGE SCALE GENOMIC DNA]</scope>
    <source>
        <strain evidence="11 12">AJA232-27</strain>
    </source>
</reference>
<feature type="chain" id="PRO_5044755122" description="UDP-glucose:glycoprotein glucosyltransferase" evidence="6">
    <location>
        <begin position="21"/>
        <end position="1796"/>
    </location>
</feature>
<dbReference type="InterPro" id="IPR009448">
    <property type="entry name" value="UDP-g_GGtrans"/>
</dbReference>
<feature type="domain" description="Glucosyltransferase 24 catalytic" evidence="10">
    <location>
        <begin position="1513"/>
        <end position="1784"/>
    </location>
</feature>
<dbReference type="PANTHER" id="PTHR11226:SF0">
    <property type="entry name" value="UDP-GLUCOSE:GLYCOPROTEIN GLUCOSYLTRANSFERASE"/>
    <property type="match status" value="1"/>
</dbReference>
<dbReference type="InterPro" id="IPR040694">
    <property type="entry name" value="UGGT_TRXL_2"/>
</dbReference>
<accession>A0ABD3M1S2</accession>
<dbReference type="Pfam" id="PF18404">
    <property type="entry name" value="Glyco_transf_24"/>
    <property type="match status" value="1"/>
</dbReference>
<dbReference type="InterPro" id="IPR040692">
    <property type="entry name" value="UGGT_TRXL_3"/>
</dbReference>
<dbReference type="InterPro" id="IPR040693">
    <property type="entry name" value="UGGT_TRXL_1"/>
</dbReference>
<feature type="domain" description="UGGT thioredoxin-like" evidence="7">
    <location>
        <begin position="180"/>
        <end position="335"/>
    </location>
</feature>
<evidence type="ECO:0000313" key="12">
    <source>
        <dbReference type="Proteomes" id="UP001530293"/>
    </source>
</evidence>
<keyword evidence="3 6" id="KW-0732">Signal</keyword>
<evidence type="ECO:0000256" key="4">
    <source>
        <dbReference type="ARBA" id="ARBA00022824"/>
    </source>
</evidence>
<feature type="domain" description="UGGT thioredoxin-like" evidence="8">
    <location>
        <begin position="459"/>
        <end position="567"/>
    </location>
</feature>
<name>A0ABD3M1S2_9STRA</name>
<sequence>MSLRLWPLALVFIYLAHVECWSFFGGDGDEEGSGNVGSTTNPTTKRSLSSFQNFTHRIPIDQPITPRGRRDIEIAVKAHSWPTTIFSPLCEAWSYLESGDSISISDARSSSSKVEIDSSDSLAWRYLDAMVEHGGIPSLDSWVGAGTNNDNAFGQVHWTYQNSTALALEIASLATKSETYTIDENLLPLALALRARSPHCEMHRSLARNAAISFGLYDVRAANNFLPAAFAIISRVSKGGDGDDTLAVLDSRIILDASLLGNAIDALKLEHGGVESKAHDSSLLIPLPDEVSNPRQSREVDDIVAILYGQFGTTAFATLYRSLKVSQVAFVVRHMGHVPYEEETTVMKEGASSRAIPTALQGYGVRLDIRNVEYKAFDDGVNNDSAKDGDAETDWNEAGHHPAHPARKEYLAGISLSSLLGRFHDVNDGPLPPDLQSLQTALIQSHPTQLRSESIVPPAWQRRPLSLQAATVIASSPDPLETLKGVSQNLPSIAHSLSNVQVPDSLEELAEEATVLATKVGAVSPGWGDAAFGLFVNSRLVDVERPSFNVFELLGVLRVEDKRLRELELNIRPIIQDGLSIWRGSEEGKTSAEWSALQSARRLFDMGTEQLKQLGKNGFSDNLAENEQEDNSGAEEKFRVDVGRGGKNAVLYLNDVEKDPQYRSWPVSVRDMLYRSQFGGAPTVRRNLFTMLVVLDPASRADVPALNVVGQLMNNQLPLRLGVLLVDGEDLSKGSASPSEEWNGGERNFHARDSTLLLKHIAKEYGGVAAISCLMHMKDYVTEFGVLSVKEYVGHHVAFLDDMRVLDPGRRNQIQNEIMALLGGGTTDTNNKPDDVNYEAALRFAVDKSIQPGMSFFNGLPFPDGSNLDSFRSGVNDILQYEQRHIMELVMKGEITDTHPKSIYASVLSGDNLFKQFHPLLNESTGRYYSAAMSGTNFHSLVLPTNTVTDYDNVDAVFIVEGVFDLDTPVGIDFAVSFLELMSLPPSTWHDSKRTSLSFRILPSVSPTSLVAQVISNILCDASQFDVDEIKAAVTMLQKIPSSETITDVVNSLDKNEISEQVLRNIVEFANGESKCEVTTPIVGEESNFYLANGRVYVPLGGSPMSVSDLQMLCNFEMDRTLAITRTILPYLLPEGGGTVDKVQALVLHQAIGSLAAMLGEMMSVSSSSSGLNDIAATFDSLRTESKNPLISSWNEESSSTGHLQVRVSVILDPLTEPTQRVAPLLVAIRDVLKLPLMLIIAPRKVVQNDAPFSSYYRFVADPFSSPDLKPPKALFENLPTTHVLTLRLDIPESWDAQQAYAVQDADNLRCDSRSGCEDHANVSLSEGGRGPLDIEKATIEYSLKSLLFFGQCYDVSKGTPPNGLQLTLERSKSSATLESTSAAELKPDGDVTFSSKAVTQNEHTDTLVMKTVGYWQARANPGVWNLRIASESRGAEIYHMVEGKVDRRGGITLSKESASSSETTSKTLVMKDFTNSGRLLLVKRREGYEEASLFRDEVDSTSAQLAGKDDTVHVFSLATGHAYERLLKIMMLSVTKRTSSPVKFWLFENFLSPSFKASAKFMAQRIGCEVEFVTYKWPEWLRGQSEKQRIIWGYKILFLDVLFPLDVRKIIYVDADQVIRGDLTELWNLDLDGAPYGYTPMCSSREETLGYAFWRTGFWLSHLRGKPYHISALYVVDLERFRRELVGDKLRSIYQNLSADPNSLANLDQDLPNYAQHDVRIFSLPQKWLWCESWCSDETKAEAMTIDLCNNPEHKEPKISMAKRIISGDLFEESWEELDAEVDSYNRAYLEALAG</sequence>
<dbReference type="Proteomes" id="UP001530293">
    <property type="component" value="Unassembled WGS sequence"/>
</dbReference>
<keyword evidence="12" id="KW-1185">Reference proteome</keyword>
<evidence type="ECO:0000256" key="1">
    <source>
        <dbReference type="ARBA" id="ARBA00001913"/>
    </source>
</evidence>
<gene>
    <name evidence="11" type="ORF">ACHAWU_002577</name>
</gene>
<comment type="subcellular location">
    <subcellularLocation>
        <location evidence="2">Endoplasmic reticulum lumen</location>
    </subcellularLocation>
</comment>
<evidence type="ECO:0000259" key="8">
    <source>
        <dbReference type="Pfam" id="PF18401"/>
    </source>
</evidence>
<evidence type="ECO:0000256" key="3">
    <source>
        <dbReference type="ARBA" id="ARBA00022729"/>
    </source>
</evidence>